<dbReference type="eggNOG" id="COG2226">
    <property type="taxonomic scope" value="Bacteria"/>
</dbReference>
<reference evidence="2 3" key="1">
    <citation type="journal article" date="2011" name="Stand. Genomic Sci.">
        <title>Complete genome sequence of 'Thioalkalivibrio sulfidophilus' HL-EbGr7.</title>
        <authorList>
            <person name="Muyzer G."/>
            <person name="Sorokin D.Y."/>
            <person name="Mavromatis K."/>
            <person name="Lapidus A."/>
            <person name="Clum A."/>
            <person name="Ivanova N."/>
            <person name="Pati A."/>
            <person name="d'Haeseleer P."/>
            <person name="Woyke T."/>
            <person name="Kyrpides N.C."/>
        </authorList>
    </citation>
    <scope>NUCLEOTIDE SEQUENCE [LARGE SCALE GENOMIC DNA]</scope>
    <source>
        <strain evidence="2 3">HL-EbGR7</strain>
    </source>
</reference>
<dbReference type="InterPro" id="IPR013216">
    <property type="entry name" value="Methyltransf_11"/>
</dbReference>
<dbReference type="Pfam" id="PF08241">
    <property type="entry name" value="Methyltransf_11"/>
    <property type="match status" value="1"/>
</dbReference>
<dbReference type="STRING" id="396588.Tgr7_0954"/>
<proteinExistence type="predicted"/>
<protein>
    <submittedName>
        <fullName evidence="2">Methyltransferase type 11</fullName>
    </submittedName>
</protein>
<dbReference type="HOGENOM" id="CLU_075049_0_1_6"/>
<dbReference type="GO" id="GO:0008757">
    <property type="term" value="F:S-adenosylmethionine-dependent methyltransferase activity"/>
    <property type="evidence" value="ECO:0007669"/>
    <property type="project" value="InterPro"/>
</dbReference>
<gene>
    <name evidence="2" type="ordered locus">Tgr7_0954</name>
</gene>
<keyword evidence="2" id="KW-0489">Methyltransferase</keyword>
<dbReference type="Proteomes" id="UP000002383">
    <property type="component" value="Chromosome"/>
</dbReference>
<dbReference type="SUPFAM" id="SSF53335">
    <property type="entry name" value="S-adenosyl-L-methionine-dependent methyltransferases"/>
    <property type="match status" value="1"/>
</dbReference>
<dbReference type="GO" id="GO:0032259">
    <property type="term" value="P:methylation"/>
    <property type="evidence" value="ECO:0007669"/>
    <property type="project" value="UniProtKB-KW"/>
</dbReference>
<keyword evidence="3" id="KW-1185">Reference proteome</keyword>
<keyword evidence="2" id="KW-0808">Transferase</keyword>
<organism evidence="2 3">
    <name type="scientific">Thioalkalivibrio sulfidiphilus (strain HL-EbGR7)</name>
    <dbReference type="NCBI Taxonomy" id="396588"/>
    <lineage>
        <taxon>Bacteria</taxon>
        <taxon>Pseudomonadati</taxon>
        <taxon>Pseudomonadota</taxon>
        <taxon>Gammaproteobacteria</taxon>
        <taxon>Chromatiales</taxon>
        <taxon>Ectothiorhodospiraceae</taxon>
        <taxon>Thioalkalivibrio</taxon>
    </lineage>
</organism>
<evidence type="ECO:0000313" key="2">
    <source>
        <dbReference type="EMBL" id="ACL72042.1"/>
    </source>
</evidence>
<evidence type="ECO:0000259" key="1">
    <source>
        <dbReference type="Pfam" id="PF08241"/>
    </source>
</evidence>
<accession>B8GNV3</accession>
<dbReference type="Gene3D" id="3.40.50.150">
    <property type="entry name" value="Vaccinia Virus protein VP39"/>
    <property type="match status" value="1"/>
</dbReference>
<feature type="domain" description="Methyltransferase type 11" evidence="1">
    <location>
        <begin position="89"/>
        <end position="137"/>
    </location>
</feature>
<name>B8GNV3_THISH</name>
<dbReference type="InterPro" id="IPR029063">
    <property type="entry name" value="SAM-dependent_MTases_sf"/>
</dbReference>
<dbReference type="AlphaFoldDB" id="B8GNV3"/>
<evidence type="ECO:0000313" key="3">
    <source>
        <dbReference type="Proteomes" id="UP000002383"/>
    </source>
</evidence>
<sequence>MDLPGPWDMLSAMNPSDAIRDRQDLRAWYATPPGEALRAELRRYAASVVPQLFGYHALQVGDLGESLDMLEGSRIIHQVSLSLTPPAQVLAQPRALPVQSDTLDVVVLAHVLEFCSDPHQVLREVDRTLVPEGHLLIVGFNPFSLMGLRRLFAGRGGMAPWRGRYYSVFRIKDWLRLLGFDLVACVPAGFRPPLRGAGLLRRLQFMETLGARFWPYFGGAYVILARKRVATLTPMRPRWRPRRRLAAGLASSGLRRQGRG</sequence>
<dbReference type="KEGG" id="tgr:Tgr7_0954"/>
<dbReference type="EMBL" id="CP001339">
    <property type="protein sequence ID" value="ACL72042.1"/>
    <property type="molecule type" value="Genomic_DNA"/>
</dbReference>